<evidence type="ECO:0000313" key="9">
    <source>
        <dbReference type="EMBL" id="ASR76481.1"/>
    </source>
</evidence>
<keyword evidence="5" id="KW-1273">Viral capsid maturation</keyword>
<dbReference type="Pfam" id="PF04586">
    <property type="entry name" value="Peptidase_S78"/>
    <property type="match status" value="1"/>
</dbReference>
<dbReference type="InterPro" id="IPR054613">
    <property type="entry name" value="Peptidase_S78_dom"/>
</dbReference>
<keyword evidence="2 9" id="KW-0645">Protease</keyword>
<feature type="compositionally biased region" description="Acidic residues" evidence="7">
    <location>
        <begin position="273"/>
        <end position="308"/>
    </location>
</feature>
<feature type="region of interest" description="Disordered" evidence="7">
    <location>
        <begin position="238"/>
        <end position="314"/>
    </location>
</feature>
<proteinExistence type="predicted"/>
<dbReference type="GO" id="GO:0006508">
    <property type="term" value="P:proteolysis"/>
    <property type="evidence" value="ECO:0007669"/>
    <property type="project" value="UniProtKB-KW"/>
</dbReference>
<evidence type="ECO:0000259" key="8">
    <source>
        <dbReference type="Pfam" id="PF04586"/>
    </source>
</evidence>
<evidence type="ECO:0000256" key="6">
    <source>
        <dbReference type="SAM" id="Coils"/>
    </source>
</evidence>
<evidence type="ECO:0000256" key="3">
    <source>
        <dbReference type="ARBA" id="ARBA00022801"/>
    </source>
</evidence>
<gene>
    <name evidence="9" type="ORF">SEA_SUSHI23_49</name>
</gene>
<feature type="domain" description="Prohead serine protease" evidence="8">
    <location>
        <begin position="105"/>
        <end position="170"/>
    </location>
</feature>
<feature type="coiled-coil region" evidence="6">
    <location>
        <begin position="317"/>
        <end position="391"/>
    </location>
</feature>
<feature type="compositionally biased region" description="Basic and acidic residues" evidence="7">
    <location>
        <begin position="241"/>
        <end position="271"/>
    </location>
</feature>
<sequence length="427" mass="47526">MKIEKASWHADEHNVRLTMPIAKYDVEKRQVSGFATLDNFDSHGDIVLAEASQKAFARFRGNIREMHQPIAVGKLVDFREEEFYDSTTQKFFRGIYATAYVSKGAQDTWEKVLDGTLSGFSIGGSIVDSETEWNKDAQTNVRFIKDYELIELSLVDNPANQLANIFSIEKMADGDKVMKGMVVETSVENVFWCPADEIAKTTTEESADCSACGKSMQNIGWFETDSNRQEAVKNLVQEFTKSSDKDTDKGGAEQMADERKDDVAEQGRAESETPVEESTTENAPEVEADGTVESDDKETAAEVDEGGAEEPNFEKMLEQVQETIKKGLEQTREATAEEIKTIETKVDEINKAFDSKFSELVEKHGELSEKFESLSKQADDVTKRLDSVEKETAIKKSGDVGTSKEETISKAKGSKWGGHFLSVSDIK</sequence>
<dbReference type="Proteomes" id="UP000225758">
    <property type="component" value="Segment"/>
</dbReference>
<keyword evidence="4" id="KW-0118">Viral capsid assembly</keyword>
<evidence type="ECO:0000256" key="2">
    <source>
        <dbReference type="ARBA" id="ARBA00022670"/>
    </source>
</evidence>
<organism evidence="9 10">
    <name type="scientific">Streptomyces phage Sushi23</name>
    <dbReference type="NCBI Taxonomy" id="2015806"/>
    <lineage>
        <taxon>Viruses</taxon>
        <taxon>Duplodnaviria</taxon>
        <taxon>Heunggongvirae</taxon>
        <taxon>Uroviricota</taxon>
        <taxon>Caudoviricetes</taxon>
        <taxon>Stanwilliamsviridae</taxon>
        <taxon>Boydwoodruffvirinae</taxon>
        <taxon>Samistivirus</taxon>
        <taxon>Samistivirus peebs</taxon>
    </lineage>
</organism>
<accession>A0A222YWQ9</accession>
<evidence type="ECO:0000256" key="7">
    <source>
        <dbReference type="SAM" id="MobiDB-lite"/>
    </source>
</evidence>
<keyword evidence="1" id="KW-1188">Viral release from host cell</keyword>
<dbReference type="Gene3D" id="3.90.20.10">
    <property type="match status" value="1"/>
</dbReference>
<reference evidence="9 10" key="1">
    <citation type="submission" date="2017-06" db="EMBL/GenBank/DDBJ databases">
        <authorList>
            <person name="Mageeney C.M."/>
            <person name="Olugbade I.D."/>
            <person name="Kenna M.A."/>
            <person name="Ware V.C."/>
            <person name="Garlena R.A."/>
            <person name="Russell D.A."/>
            <person name="Pope W.H."/>
            <person name="Jacobs-Sera D."/>
            <person name="Hendrix R.W."/>
            <person name="Hatfull G.F."/>
        </authorList>
    </citation>
    <scope>NUCLEOTIDE SEQUENCE [LARGE SCALE GENOMIC DNA]</scope>
</reference>
<evidence type="ECO:0000256" key="5">
    <source>
        <dbReference type="ARBA" id="ARBA00023045"/>
    </source>
</evidence>
<name>A0A222YWQ9_9CAUD</name>
<dbReference type="EMBL" id="MF358542">
    <property type="protein sequence ID" value="ASR76481.1"/>
    <property type="molecule type" value="Genomic_DNA"/>
</dbReference>
<evidence type="ECO:0000256" key="1">
    <source>
        <dbReference type="ARBA" id="ARBA00022612"/>
    </source>
</evidence>
<dbReference type="GO" id="GO:0046797">
    <property type="term" value="P:viral procapsid maturation"/>
    <property type="evidence" value="ECO:0007669"/>
    <property type="project" value="UniProtKB-KW"/>
</dbReference>
<protein>
    <submittedName>
        <fullName evidence="9">Capsid maturation protease</fullName>
    </submittedName>
</protein>
<keyword evidence="3" id="KW-0378">Hydrolase</keyword>
<dbReference type="GO" id="GO:0008233">
    <property type="term" value="F:peptidase activity"/>
    <property type="evidence" value="ECO:0007669"/>
    <property type="project" value="UniProtKB-KW"/>
</dbReference>
<keyword evidence="6" id="KW-0175">Coiled coil</keyword>
<evidence type="ECO:0000256" key="4">
    <source>
        <dbReference type="ARBA" id="ARBA00022950"/>
    </source>
</evidence>
<evidence type="ECO:0000313" key="10">
    <source>
        <dbReference type="Proteomes" id="UP000225758"/>
    </source>
</evidence>